<evidence type="ECO:0000313" key="2">
    <source>
        <dbReference type="Proteomes" id="UP001418637"/>
    </source>
</evidence>
<organism evidence="1 2">
    <name type="scientific">Hohaiivirga grylli</name>
    <dbReference type="NCBI Taxonomy" id="3133970"/>
    <lineage>
        <taxon>Bacteria</taxon>
        <taxon>Pseudomonadati</taxon>
        <taxon>Pseudomonadota</taxon>
        <taxon>Alphaproteobacteria</taxon>
        <taxon>Hyphomicrobiales</taxon>
        <taxon>Methylobacteriaceae</taxon>
        <taxon>Hohaiivirga</taxon>
    </lineage>
</organism>
<dbReference type="GO" id="GO:0016787">
    <property type="term" value="F:hydrolase activity"/>
    <property type="evidence" value="ECO:0007669"/>
    <property type="project" value="UniProtKB-KW"/>
</dbReference>
<dbReference type="SUPFAM" id="SSF56784">
    <property type="entry name" value="HAD-like"/>
    <property type="match status" value="1"/>
</dbReference>
<reference evidence="1 2" key="1">
    <citation type="submission" date="2024-04" db="EMBL/GenBank/DDBJ databases">
        <title>A novel species isolated from cricket.</title>
        <authorList>
            <person name="Wang H.-C."/>
        </authorList>
    </citation>
    <scope>NUCLEOTIDE SEQUENCE [LARGE SCALE GENOMIC DNA]</scope>
    <source>
        <strain evidence="1 2">WL0021</strain>
    </source>
</reference>
<dbReference type="InterPro" id="IPR006357">
    <property type="entry name" value="HAD-SF_hydro_IIA"/>
</dbReference>
<name>A0ABV0BGA6_9HYPH</name>
<dbReference type="RefSeq" id="WP_346335992.1">
    <property type="nucleotide sequence ID" value="NZ_JBBYXI010000001.1"/>
</dbReference>
<dbReference type="PANTHER" id="PTHR19288">
    <property type="entry name" value="4-NITROPHENYLPHOSPHATASE-RELATED"/>
    <property type="match status" value="1"/>
</dbReference>
<dbReference type="InterPro" id="IPR036412">
    <property type="entry name" value="HAD-like_sf"/>
</dbReference>
<dbReference type="PANTHER" id="PTHR19288:SF90">
    <property type="entry name" value="OS08G0542600 PROTEIN"/>
    <property type="match status" value="1"/>
</dbReference>
<keyword evidence="1" id="KW-0378">Hydrolase</keyword>
<dbReference type="CDD" id="cd07525">
    <property type="entry name" value="HAD_like"/>
    <property type="match status" value="1"/>
</dbReference>
<protein>
    <submittedName>
        <fullName evidence="1">TIGR01459 family HAD-type hydrolase</fullName>
    </submittedName>
</protein>
<sequence>MATQNTAPVISGIEALADNYDVFLCDVWGVLHNGVHSFAPAVDALVRFRKKGGTVVLVSNAPRPGRYVLPQLEQLGVTKDAFDAIMTSGDISREAVEERSGQTVYHIGPERDLSLYNDTDTIQAPLEEADYIVCTGLFNDETETVENYRETLDVARRRNLWMLCANPDLVVDRGNKLIVCAGSIAAAYESMGADVYWAGKPHRPIYEKAINRAADILEHPVEKKRVMAIGDAIRTDIAGAVNFGIDALMVARGIHGHELGVDAGDALIPERAIEWLSKQAIQPTAIIDYLSW</sequence>
<dbReference type="InterPro" id="IPR006356">
    <property type="entry name" value="HAD-SF_hydro_IIA_hyp3"/>
</dbReference>
<comment type="caution">
    <text evidence="1">The sequence shown here is derived from an EMBL/GenBank/DDBJ whole genome shotgun (WGS) entry which is preliminary data.</text>
</comment>
<dbReference type="NCBIfam" id="TIGR01459">
    <property type="entry name" value="HAD-SF-IIA-hyp4"/>
    <property type="match status" value="1"/>
</dbReference>
<dbReference type="InterPro" id="IPR023214">
    <property type="entry name" value="HAD_sf"/>
</dbReference>
<dbReference type="Pfam" id="PF13344">
    <property type="entry name" value="Hydrolase_6"/>
    <property type="match status" value="1"/>
</dbReference>
<gene>
    <name evidence="1" type="ORF">WJT86_02935</name>
</gene>
<dbReference type="Pfam" id="PF13242">
    <property type="entry name" value="Hydrolase_like"/>
    <property type="match status" value="1"/>
</dbReference>
<proteinExistence type="predicted"/>
<dbReference type="NCBIfam" id="TIGR01460">
    <property type="entry name" value="HAD-SF-IIA"/>
    <property type="match status" value="1"/>
</dbReference>
<dbReference type="Gene3D" id="3.40.50.1000">
    <property type="entry name" value="HAD superfamily/HAD-like"/>
    <property type="match status" value="2"/>
</dbReference>
<dbReference type="EMBL" id="JBBYXI010000001">
    <property type="protein sequence ID" value="MEN3930015.1"/>
    <property type="molecule type" value="Genomic_DNA"/>
</dbReference>
<accession>A0ABV0BGA6</accession>
<dbReference type="Proteomes" id="UP001418637">
    <property type="component" value="Unassembled WGS sequence"/>
</dbReference>
<evidence type="ECO:0000313" key="1">
    <source>
        <dbReference type="EMBL" id="MEN3930015.1"/>
    </source>
</evidence>
<keyword evidence="2" id="KW-1185">Reference proteome</keyword>